<evidence type="ECO:0000313" key="1">
    <source>
        <dbReference type="EMBL" id="EFP05550.1"/>
    </source>
</evidence>
<dbReference type="OMA" id="GGIPIYP"/>
<dbReference type="OrthoDB" id="5780977at2759"/>
<dbReference type="STRING" id="31234.E3LNY6"/>
<name>E3LNY6_CAERE</name>
<dbReference type="PANTHER" id="PTHR31930:SF4">
    <property type="entry name" value="ABC TRANSMEMBRANE TYPE-1 DOMAIN-CONTAINING PROTEIN"/>
    <property type="match status" value="1"/>
</dbReference>
<dbReference type="EMBL" id="DS268412">
    <property type="protein sequence ID" value="EFP05550.1"/>
    <property type="molecule type" value="Genomic_DNA"/>
</dbReference>
<gene>
    <name evidence="1" type="primary">Cre-srr-5</name>
    <name evidence="1" type="ORF">CRE_27191</name>
</gene>
<keyword evidence="2" id="KW-1185">Reference proteome</keyword>
<proteinExistence type="predicted"/>
<protein>
    <submittedName>
        <fullName evidence="1">CRE-SRR-5 protein</fullName>
    </submittedName>
</protein>
<dbReference type="HOGENOM" id="CLU_043079_0_0_1"/>
<dbReference type="eggNOG" id="ENOG502RVS7">
    <property type="taxonomic scope" value="Eukaryota"/>
</dbReference>
<evidence type="ECO:0000313" key="2">
    <source>
        <dbReference type="Proteomes" id="UP000008281"/>
    </source>
</evidence>
<organism evidence="2">
    <name type="scientific">Caenorhabditis remanei</name>
    <name type="common">Caenorhabditis vulgaris</name>
    <dbReference type="NCBI Taxonomy" id="31234"/>
    <lineage>
        <taxon>Eukaryota</taxon>
        <taxon>Metazoa</taxon>
        <taxon>Ecdysozoa</taxon>
        <taxon>Nematoda</taxon>
        <taxon>Chromadorea</taxon>
        <taxon>Rhabditida</taxon>
        <taxon>Rhabditina</taxon>
        <taxon>Rhabditomorpha</taxon>
        <taxon>Rhabditoidea</taxon>
        <taxon>Rhabditidae</taxon>
        <taxon>Peloderinae</taxon>
        <taxon>Caenorhabditis</taxon>
    </lineage>
</organism>
<sequence length="411" mass="47423">MFSSNSEVVKVPPGSFCIQVPEVKEPLTDDKFLGPLSFFIRFTGLDCSIVALSKVDSRFKLRAWITQIFAIIIMAIIVLRCFTFFQLHGHSMSFQWAESGMFAFLGVQSVECAYCIFSWTRNDFIMNHLEKLEVLRLLRVKDNEKIDSYCSIHLKILVWTGLWTLITMAHAVNCAIEEKVILSGDHIYPIIFYGMPFVTLLVCFHVSIFLNCYFLVNCSLYREIEYFNTELENAQRMKQLNNPDLMAKYSNRQAELIHLVRSANKSLGGYTFTTPISMFNACINAIYIFFSFREELPLISGVIMTLNIFATIFMTYFSIRPASNVQFHIQDTSRILMESREFENSKDADVMNTYHVMIDRSLRHTARLRVLGGIPIYPTTFHIAIFFIPSLGTLLSFVKKSLHTYGLEMHK</sequence>
<reference evidence="1" key="1">
    <citation type="submission" date="2007-07" db="EMBL/GenBank/DDBJ databases">
        <title>PCAP assembly of the Caenorhabditis remanei genome.</title>
        <authorList>
            <consortium name="The Caenorhabditis remanei Sequencing Consortium"/>
            <person name="Wilson R.K."/>
        </authorList>
    </citation>
    <scope>NUCLEOTIDE SEQUENCE [LARGE SCALE GENOMIC DNA]</scope>
    <source>
        <strain evidence="1">PB4641</strain>
    </source>
</reference>
<dbReference type="Pfam" id="PF03268">
    <property type="entry name" value="DUF267"/>
    <property type="match status" value="1"/>
</dbReference>
<accession>E3LNY6</accession>
<dbReference type="Proteomes" id="UP000008281">
    <property type="component" value="Unassembled WGS sequence"/>
</dbReference>
<dbReference type="PANTHER" id="PTHR31930">
    <property type="entry name" value="SERPENTINE RECEPTOR, CLASS R"/>
    <property type="match status" value="1"/>
</dbReference>
<dbReference type="InterPro" id="IPR004950">
    <property type="entry name" value="DUF267_CAE_spp"/>
</dbReference>
<dbReference type="AlphaFoldDB" id="E3LNY6"/>